<dbReference type="AlphaFoldDB" id="A0A8J7E042"/>
<dbReference type="InterPro" id="IPR051333">
    <property type="entry name" value="CLIP_Serine_Protease"/>
</dbReference>
<protein>
    <submittedName>
        <fullName evidence="2">Trypsin-like serine protease</fullName>
    </submittedName>
</protein>
<dbReference type="InterPro" id="IPR009003">
    <property type="entry name" value="Peptidase_S1_PA"/>
</dbReference>
<keyword evidence="2" id="KW-0378">Hydrolase</keyword>
<dbReference type="PRINTS" id="PR00722">
    <property type="entry name" value="CHYMOTRYPSIN"/>
</dbReference>
<dbReference type="InterPro" id="IPR001314">
    <property type="entry name" value="Peptidase_S1A"/>
</dbReference>
<name>A0A8J7E042_9CYAN</name>
<dbReference type="PROSITE" id="PS00134">
    <property type="entry name" value="TRYPSIN_HIS"/>
    <property type="match status" value="1"/>
</dbReference>
<dbReference type="GO" id="GO:0006508">
    <property type="term" value="P:proteolysis"/>
    <property type="evidence" value="ECO:0007669"/>
    <property type="project" value="UniProtKB-KW"/>
</dbReference>
<dbReference type="Pfam" id="PF00089">
    <property type="entry name" value="Trypsin"/>
    <property type="match status" value="1"/>
</dbReference>
<organism evidence="2 3">
    <name type="scientific">Lusitaniella coriacea LEGE 07157</name>
    <dbReference type="NCBI Taxonomy" id="945747"/>
    <lineage>
        <taxon>Bacteria</taxon>
        <taxon>Bacillati</taxon>
        <taxon>Cyanobacteriota</taxon>
        <taxon>Cyanophyceae</taxon>
        <taxon>Spirulinales</taxon>
        <taxon>Lusitaniellaceae</taxon>
        <taxon>Lusitaniella</taxon>
    </lineage>
</organism>
<dbReference type="EMBL" id="JADEWZ010000053">
    <property type="protein sequence ID" value="MBE9118598.1"/>
    <property type="molecule type" value="Genomic_DNA"/>
</dbReference>
<dbReference type="RefSeq" id="WP_194031682.1">
    <property type="nucleotide sequence ID" value="NZ_JADEWZ010000053.1"/>
</dbReference>
<dbReference type="PROSITE" id="PS50240">
    <property type="entry name" value="TRYPSIN_DOM"/>
    <property type="match status" value="1"/>
</dbReference>
<dbReference type="SUPFAM" id="SSF50494">
    <property type="entry name" value="Trypsin-like serine proteases"/>
    <property type="match status" value="1"/>
</dbReference>
<dbReference type="PANTHER" id="PTHR24260">
    <property type="match status" value="1"/>
</dbReference>
<keyword evidence="2" id="KW-0645">Protease</keyword>
<keyword evidence="3" id="KW-1185">Reference proteome</keyword>
<dbReference type="Proteomes" id="UP000654482">
    <property type="component" value="Unassembled WGS sequence"/>
</dbReference>
<dbReference type="InterPro" id="IPR043504">
    <property type="entry name" value="Peptidase_S1_PA_chymotrypsin"/>
</dbReference>
<feature type="domain" description="Peptidase S1" evidence="1">
    <location>
        <begin position="37"/>
        <end position="341"/>
    </location>
</feature>
<dbReference type="SMART" id="SM00020">
    <property type="entry name" value="Tryp_SPc"/>
    <property type="match status" value="1"/>
</dbReference>
<evidence type="ECO:0000313" key="3">
    <source>
        <dbReference type="Proteomes" id="UP000654482"/>
    </source>
</evidence>
<sequence>MNSLKTVSTDVLGSFSAVAAIATTALLGTPIAAESAILGSEIDLKPLIAVGNPDASPSDSPANRIDPNTLSSPFTGVGGIALFSPDRGTFICTGTPITRTHILSAGHCLDALDGDGSIDFSPEDVAFVLNYGSDLSHVIAASQLDIHPGFEGFENSIANDLALITLSSELPESVPIYPLHPNPLRPGDLLVFAGYGMTGTGTDGFQTDASFKVKRVGANLVEEASVLSPLFPGIEEMFLFDFDDPFGTPTPLDAANRLLGLPTTLSLGNEIEATLGPGDSGGPSFVFDGESLFLAGVNTFGLGFPDLLGVPGTGQGFFGSGAGGVRIDSPNKRSWIETVIGSTTRGEGGGKITESLLMRNLIAKGFGQEEGGGNSTGVPEPHSILGLCAIALVFSQKRRRHS</sequence>
<gene>
    <name evidence="2" type="ORF">IQ249_22165</name>
</gene>
<dbReference type="Gene3D" id="2.40.10.10">
    <property type="entry name" value="Trypsin-like serine proteases"/>
    <property type="match status" value="1"/>
</dbReference>
<evidence type="ECO:0000259" key="1">
    <source>
        <dbReference type="PROSITE" id="PS50240"/>
    </source>
</evidence>
<dbReference type="InterPro" id="IPR001254">
    <property type="entry name" value="Trypsin_dom"/>
</dbReference>
<reference evidence="2" key="1">
    <citation type="submission" date="2020-10" db="EMBL/GenBank/DDBJ databases">
        <authorList>
            <person name="Castelo-Branco R."/>
            <person name="Eusebio N."/>
            <person name="Adriana R."/>
            <person name="Vieira A."/>
            <person name="Brugerolle De Fraissinette N."/>
            <person name="Rezende De Castro R."/>
            <person name="Schneider M.P."/>
            <person name="Vasconcelos V."/>
            <person name="Leao P.N."/>
        </authorList>
    </citation>
    <scope>NUCLEOTIDE SEQUENCE</scope>
    <source>
        <strain evidence="2">LEGE 07157</strain>
    </source>
</reference>
<proteinExistence type="predicted"/>
<comment type="caution">
    <text evidence="2">The sequence shown here is derived from an EMBL/GenBank/DDBJ whole genome shotgun (WGS) entry which is preliminary data.</text>
</comment>
<accession>A0A8J7E042</accession>
<evidence type="ECO:0000313" key="2">
    <source>
        <dbReference type="EMBL" id="MBE9118598.1"/>
    </source>
</evidence>
<dbReference type="PANTHER" id="PTHR24260:SF132">
    <property type="entry name" value="PEPTIDASE S1 DOMAIN-CONTAINING PROTEIN"/>
    <property type="match status" value="1"/>
</dbReference>
<dbReference type="InterPro" id="IPR018114">
    <property type="entry name" value="TRYPSIN_HIS"/>
</dbReference>
<dbReference type="GO" id="GO:0004252">
    <property type="term" value="F:serine-type endopeptidase activity"/>
    <property type="evidence" value="ECO:0007669"/>
    <property type="project" value="InterPro"/>
</dbReference>